<dbReference type="SUPFAM" id="SSF47616">
    <property type="entry name" value="GST C-terminal domain-like"/>
    <property type="match status" value="1"/>
</dbReference>
<reference evidence="11" key="1">
    <citation type="submission" date="2007-04" db="EMBL/GenBank/DDBJ databases">
        <title>Annotation of Pediculus humanus corporis strain USDA.</title>
        <authorList>
            <person name="Kirkness E."/>
            <person name="Hannick L."/>
            <person name="Hass B."/>
            <person name="Bruggner R."/>
            <person name="Lawson D."/>
            <person name="Bidwell S."/>
            <person name="Joardar V."/>
            <person name="Caler E."/>
            <person name="Walenz B."/>
            <person name="Inman J."/>
            <person name="Schobel S."/>
            <person name="Galinsky K."/>
            <person name="Amedeo P."/>
            <person name="Strausberg R."/>
        </authorList>
    </citation>
    <scope>NUCLEOTIDE SEQUENCE</scope>
    <source>
        <strain evidence="11">USDA</strain>
    </source>
</reference>
<keyword evidence="5" id="KW-0653">Protein transport</keyword>
<dbReference type="CDD" id="cd03212">
    <property type="entry name" value="GST_C_Metaxin1_3"/>
    <property type="match status" value="1"/>
</dbReference>
<dbReference type="FunCoup" id="E0VSG3">
    <property type="interactions" value="1399"/>
</dbReference>
<dbReference type="Pfam" id="PF17171">
    <property type="entry name" value="GST_C_6"/>
    <property type="match status" value="1"/>
</dbReference>
<dbReference type="InterPro" id="IPR019564">
    <property type="entry name" value="Sam37/metaxin_N"/>
</dbReference>
<keyword evidence="7 8" id="KW-0472">Membrane</keyword>
<dbReference type="eggNOG" id="KOG3028">
    <property type="taxonomic scope" value="Eukaryota"/>
</dbReference>
<dbReference type="GO" id="GO:0015031">
    <property type="term" value="P:protein transport"/>
    <property type="evidence" value="ECO:0007669"/>
    <property type="project" value="UniProtKB-KW"/>
</dbReference>
<gene>
    <name evidence="12" type="primary">8234436</name>
    <name evidence="11" type="ORF">Phum_PHUM418070</name>
</gene>
<keyword evidence="6" id="KW-0496">Mitochondrion</keyword>
<evidence type="ECO:0000256" key="3">
    <source>
        <dbReference type="ARBA" id="ARBA00022448"/>
    </source>
</evidence>
<feature type="domain" description="Metaxin glutathione S-transferase" evidence="10">
    <location>
        <begin position="165"/>
        <end position="228"/>
    </location>
</feature>
<dbReference type="GeneID" id="8234436"/>
<dbReference type="EnsemblMetazoa" id="PHUM418070-RA">
    <property type="protein sequence ID" value="PHUM418070-PA"/>
    <property type="gene ID" value="PHUM418070"/>
</dbReference>
<dbReference type="KEGG" id="phu:Phum_PHUM418070"/>
<dbReference type="OrthoDB" id="5835136at2759"/>
<evidence type="ECO:0000256" key="7">
    <source>
        <dbReference type="ARBA" id="ARBA00023136"/>
    </source>
</evidence>
<evidence type="ECO:0000313" key="12">
    <source>
        <dbReference type="EnsemblMetazoa" id="PHUM418070-PA"/>
    </source>
</evidence>
<evidence type="ECO:0000256" key="4">
    <source>
        <dbReference type="ARBA" id="ARBA00022787"/>
    </source>
</evidence>
<evidence type="ECO:0000259" key="10">
    <source>
        <dbReference type="Pfam" id="PF17171"/>
    </source>
</evidence>
<dbReference type="InterPro" id="IPR050931">
    <property type="entry name" value="Mito_Protein_Transport_Metaxin"/>
</dbReference>
<dbReference type="Gene3D" id="1.20.1050.10">
    <property type="match status" value="1"/>
</dbReference>
<evidence type="ECO:0000256" key="5">
    <source>
        <dbReference type="ARBA" id="ARBA00022927"/>
    </source>
</evidence>
<keyword evidence="8" id="KW-0812">Transmembrane</keyword>
<dbReference type="STRING" id="121224.E0VSG3"/>
<dbReference type="HOGENOM" id="CLU_044137_5_1_1"/>
<organism>
    <name type="scientific">Pediculus humanus subsp. corporis</name>
    <name type="common">Body louse</name>
    <dbReference type="NCBI Taxonomy" id="121224"/>
    <lineage>
        <taxon>Eukaryota</taxon>
        <taxon>Metazoa</taxon>
        <taxon>Ecdysozoa</taxon>
        <taxon>Arthropoda</taxon>
        <taxon>Hexapoda</taxon>
        <taxon>Insecta</taxon>
        <taxon>Pterygota</taxon>
        <taxon>Neoptera</taxon>
        <taxon>Paraneoptera</taxon>
        <taxon>Psocodea</taxon>
        <taxon>Troctomorpha</taxon>
        <taxon>Phthiraptera</taxon>
        <taxon>Anoplura</taxon>
        <taxon>Pediculidae</taxon>
        <taxon>Pediculus</taxon>
    </lineage>
</organism>
<dbReference type="VEuPathDB" id="VectorBase:PHUM418070"/>
<dbReference type="OMA" id="ANYFFGN"/>
<evidence type="ECO:0000256" key="1">
    <source>
        <dbReference type="ARBA" id="ARBA00004294"/>
    </source>
</evidence>
<proteinExistence type="inferred from homology"/>
<dbReference type="InParanoid" id="E0VSG3"/>
<evidence type="ECO:0000256" key="8">
    <source>
        <dbReference type="SAM" id="Phobius"/>
    </source>
</evidence>
<dbReference type="PANTHER" id="PTHR12289">
    <property type="entry name" value="METAXIN RELATED"/>
    <property type="match status" value="1"/>
</dbReference>
<reference evidence="11" key="2">
    <citation type="submission" date="2007-04" db="EMBL/GenBank/DDBJ databases">
        <title>The genome of the human body louse.</title>
        <authorList>
            <consortium name="The Human Body Louse Genome Consortium"/>
            <person name="Kirkness E."/>
            <person name="Walenz B."/>
            <person name="Hass B."/>
            <person name="Bruggner R."/>
            <person name="Strausberg R."/>
        </authorList>
    </citation>
    <scope>NUCLEOTIDE SEQUENCE</scope>
    <source>
        <strain evidence="11">USDA</strain>
    </source>
</reference>
<keyword evidence="3" id="KW-0813">Transport</keyword>
<feature type="domain" description="Mitochondrial outer membrane transport complex Sam37/metaxin N-terminal" evidence="9">
    <location>
        <begin position="19"/>
        <end position="135"/>
    </location>
</feature>
<keyword evidence="13" id="KW-1185">Reference proteome</keyword>
<dbReference type="EMBL" id="DS235750">
    <property type="protein sequence ID" value="EEB16319.1"/>
    <property type="molecule type" value="Genomic_DNA"/>
</dbReference>
<dbReference type="Pfam" id="PF10568">
    <property type="entry name" value="Tom37"/>
    <property type="match status" value="1"/>
</dbReference>
<dbReference type="AlphaFoldDB" id="E0VSG3"/>
<evidence type="ECO:0000313" key="11">
    <source>
        <dbReference type="EMBL" id="EEB16319.1"/>
    </source>
</evidence>
<dbReference type="Proteomes" id="UP000009046">
    <property type="component" value="Unassembled WGS sequence"/>
</dbReference>
<evidence type="ECO:0000256" key="2">
    <source>
        <dbReference type="ARBA" id="ARBA00009170"/>
    </source>
</evidence>
<dbReference type="InterPro" id="IPR036282">
    <property type="entry name" value="Glutathione-S-Trfase_C_sf"/>
</dbReference>
<dbReference type="PANTHER" id="PTHR12289:SF41">
    <property type="entry name" value="FAILED AXON CONNECTIONS-RELATED"/>
    <property type="match status" value="1"/>
</dbReference>
<comment type="similarity">
    <text evidence="2">Belongs to the metaxin family.</text>
</comment>
<dbReference type="EMBL" id="AAZO01005127">
    <property type="status" value="NOT_ANNOTATED_CDS"/>
    <property type="molecule type" value="Genomic_DNA"/>
</dbReference>
<keyword evidence="4" id="KW-1000">Mitochondrion outer membrane</keyword>
<dbReference type="GO" id="GO:0007005">
    <property type="term" value="P:mitochondrion organization"/>
    <property type="evidence" value="ECO:0007669"/>
    <property type="project" value="TreeGrafter"/>
</dbReference>
<protein>
    <submittedName>
        <fullName evidence="11 12">Metaxin-1, putative</fullName>
    </submittedName>
</protein>
<name>E0VSG3_PEDHC</name>
<feature type="transmembrane region" description="Helical" evidence="8">
    <location>
        <begin position="265"/>
        <end position="285"/>
    </location>
</feature>
<accession>E0VSG3</accession>
<dbReference type="GO" id="GO:0001401">
    <property type="term" value="C:SAM complex"/>
    <property type="evidence" value="ECO:0007669"/>
    <property type="project" value="InterPro"/>
</dbReference>
<dbReference type="InterPro" id="IPR033468">
    <property type="entry name" value="Metaxin_GST"/>
</dbReference>
<keyword evidence="8" id="KW-1133">Transmembrane helix</keyword>
<dbReference type="RefSeq" id="XP_002429057.1">
    <property type="nucleotide sequence ID" value="XM_002429012.1"/>
</dbReference>
<evidence type="ECO:0000313" key="13">
    <source>
        <dbReference type="Proteomes" id="UP000009046"/>
    </source>
</evidence>
<dbReference type="CTD" id="8234436"/>
<evidence type="ECO:0000256" key="6">
    <source>
        <dbReference type="ARBA" id="ARBA00023128"/>
    </source>
</evidence>
<comment type="subcellular location">
    <subcellularLocation>
        <location evidence="1">Mitochondrion outer membrane</location>
    </subcellularLocation>
</comment>
<sequence length="304" mass="34655">MELEVWGGDWGLPSIDLDCLQILVYCKLSGAPVQLKVKNNPLTTSLPTFRHGQVVLYKLQDVVSYLQSKNFYADHILSSRNISEIQAYIELLKEKLYPGLQFVWWVDNKNCVNLTKSWFAKKLMFPLNFYYPGHYEAQAKNLITALYGSLEENLAAIETQVYSDAEKCLTLLSNRLGESKYFFGNQATSLDAIIYSYLAPLLRAPFPNPTLQNHLKACNNLVSFVIRISQKYFPAISEEFEKTQKENIQKQQTNEEFPNKKRNQFIAGVIAVLAMATYALSLGIVQTSKYVDTIEDEGIDDDDD</sequence>
<evidence type="ECO:0000259" key="9">
    <source>
        <dbReference type="Pfam" id="PF10568"/>
    </source>
</evidence>
<reference evidence="12" key="3">
    <citation type="submission" date="2020-05" db="UniProtKB">
        <authorList>
            <consortium name="EnsemblMetazoa"/>
        </authorList>
    </citation>
    <scope>IDENTIFICATION</scope>
    <source>
        <strain evidence="12">USDA</strain>
    </source>
</reference>